<proteinExistence type="predicted"/>
<gene>
    <name evidence="2" type="ORF">AA977_07590</name>
</gene>
<dbReference type="PATRIC" id="fig|210.2441.peg.1571"/>
<dbReference type="Proteomes" id="UP000078062">
    <property type="component" value="Chromosome"/>
</dbReference>
<dbReference type="AlphaFoldDB" id="A0A1A9HHB8"/>
<dbReference type="RefSeq" id="WP_064435163.1">
    <property type="nucleotide sequence ID" value="NZ_CP011486.1"/>
</dbReference>
<feature type="coiled-coil region" evidence="1">
    <location>
        <begin position="19"/>
        <end position="53"/>
    </location>
</feature>
<evidence type="ECO:0000313" key="3">
    <source>
        <dbReference type="Proteomes" id="UP000078062"/>
    </source>
</evidence>
<name>A0A1A9HHB8_HELPX</name>
<evidence type="ECO:0000256" key="1">
    <source>
        <dbReference type="SAM" id="Coils"/>
    </source>
</evidence>
<keyword evidence="1" id="KW-0175">Coiled coil</keyword>
<organism evidence="2 3">
    <name type="scientific">Helicobacter pylori</name>
    <name type="common">Campylobacter pylori</name>
    <dbReference type="NCBI Taxonomy" id="210"/>
    <lineage>
        <taxon>Bacteria</taxon>
        <taxon>Pseudomonadati</taxon>
        <taxon>Campylobacterota</taxon>
        <taxon>Epsilonproteobacteria</taxon>
        <taxon>Campylobacterales</taxon>
        <taxon>Helicobacteraceae</taxon>
        <taxon>Helicobacter</taxon>
    </lineage>
</organism>
<protein>
    <submittedName>
        <fullName evidence="2">Uncharacterized protein</fullName>
    </submittedName>
</protein>
<evidence type="ECO:0000313" key="2">
    <source>
        <dbReference type="EMBL" id="ANH48965.1"/>
    </source>
</evidence>
<accession>A0A1A9HHB8</accession>
<sequence>MVAENKRLKEQVLEKIYTQKDYEDLKKAHHQEIEELKKEIQELEKTIKKNNEYTYTKRM</sequence>
<reference evidence="2 3" key="1">
    <citation type="submission" date="2014-04" db="EMBL/GenBank/DDBJ databases">
        <title>Detecting global and local adaptation in a worldwide sample of Helicobacter pylori genomes.</title>
        <authorList>
            <person name="Montano V."/>
            <person name="Didelot X."/>
            <person name="Foll M."/>
            <person name="Linz B."/>
            <person name="Reinhardt R."/>
            <person name="Suerbaum S."/>
            <person name="Moodley Y."/>
            <person name="Jensen J.D."/>
        </authorList>
    </citation>
    <scope>NUCLEOTIDE SEQUENCE [LARGE SCALE GENOMIC DNA]</scope>
    <source>
        <strain evidence="2 3">K26A1</strain>
    </source>
</reference>
<dbReference type="EMBL" id="CP011486">
    <property type="protein sequence ID" value="ANH48965.1"/>
    <property type="molecule type" value="Genomic_DNA"/>
</dbReference>